<evidence type="ECO:0000313" key="4">
    <source>
        <dbReference type="Proteomes" id="UP000597444"/>
    </source>
</evidence>
<dbReference type="AlphaFoldDB" id="A0A8J3ICN4"/>
<reference evidence="3" key="1">
    <citation type="submission" date="2020-10" db="EMBL/GenBank/DDBJ databases">
        <title>Taxonomic study of unclassified bacteria belonging to the class Ktedonobacteria.</title>
        <authorList>
            <person name="Yabe S."/>
            <person name="Wang C.M."/>
            <person name="Zheng Y."/>
            <person name="Sakai Y."/>
            <person name="Cavaletti L."/>
            <person name="Monciardini P."/>
            <person name="Donadio S."/>
        </authorList>
    </citation>
    <scope>NUCLEOTIDE SEQUENCE</scope>
    <source>
        <strain evidence="3">ID150040</strain>
    </source>
</reference>
<protein>
    <recommendedName>
        <fullName evidence="2">ChrB N-terminal domain-containing protein</fullName>
    </recommendedName>
</protein>
<feature type="domain" description="ChrB N-terminal" evidence="2">
    <location>
        <begin position="21"/>
        <end position="177"/>
    </location>
</feature>
<dbReference type="Pfam" id="PF20229">
    <property type="entry name" value="ChrB_N"/>
    <property type="match status" value="1"/>
</dbReference>
<dbReference type="Proteomes" id="UP000597444">
    <property type="component" value="Unassembled WGS sequence"/>
</dbReference>
<comment type="caution">
    <text evidence="3">The sequence shown here is derived from an EMBL/GenBank/DDBJ whole genome shotgun (WGS) entry which is preliminary data.</text>
</comment>
<organism evidence="3 4">
    <name type="scientific">Reticulibacter mediterranei</name>
    <dbReference type="NCBI Taxonomy" id="2778369"/>
    <lineage>
        <taxon>Bacteria</taxon>
        <taxon>Bacillati</taxon>
        <taxon>Chloroflexota</taxon>
        <taxon>Ktedonobacteria</taxon>
        <taxon>Ktedonobacterales</taxon>
        <taxon>Reticulibacteraceae</taxon>
        <taxon>Reticulibacter</taxon>
    </lineage>
</organism>
<sequence>MDSQSYILLIYQVPSQPSAARVGVWRELKRTGALYLQQSVCILPHREPLLAVLEKIAERITELGGNYHLLPLTTLPPEEETKIVDGFIAQSNLQYDEIIENCDINFTKEIEFETFRQNFTYAEAEEIRQELDKIRRWYDRAVERDWFGAARREEALQSIERCEKLLEEFEEKVFLKQEADESHKPYPQDGKKHLHPRRTERRSHTNETTQNS</sequence>
<accession>A0A8J3ICN4</accession>
<dbReference type="InterPro" id="IPR046858">
    <property type="entry name" value="ChrB_N"/>
</dbReference>
<name>A0A8J3ICN4_9CHLR</name>
<gene>
    <name evidence="3" type="ORF">KSF_030020</name>
</gene>
<feature type="region of interest" description="Disordered" evidence="1">
    <location>
        <begin position="177"/>
        <end position="212"/>
    </location>
</feature>
<proteinExistence type="predicted"/>
<dbReference type="EMBL" id="BNJK01000001">
    <property type="protein sequence ID" value="GHO92954.1"/>
    <property type="molecule type" value="Genomic_DNA"/>
</dbReference>
<keyword evidence="4" id="KW-1185">Reference proteome</keyword>
<evidence type="ECO:0000313" key="3">
    <source>
        <dbReference type="EMBL" id="GHO92954.1"/>
    </source>
</evidence>
<evidence type="ECO:0000259" key="2">
    <source>
        <dbReference type="Pfam" id="PF20229"/>
    </source>
</evidence>
<feature type="compositionally biased region" description="Basic residues" evidence="1">
    <location>
        <begin position="192"/>
        <end position="201"/>
    </location>
</feature>
<evidence type="ECO:0000256" key="1">
    <source>
        <dbReference type="SAM" id="MobiDB-lite"/>
    </source>
</evidence>
<feature type="compositionally biased region" description="Basic and acidic residues" evidence="1">
    <location>
        <begin position="177"/>
        <end position="191"/>
    </location>
</feature>
<dbReference type="RefSeq" id="WP_220203765.1">
    <property type="nucleotide sequence ID" value="NZ_BNJK01000001.1"/>
</dbReference>